<dbReference type="Gramene" id="TraesCS6D03G0066000.1">
    <property type="protein sequence ID" value="TraesCS6D03G0066000.1.CDS"/>
    <property type="gene ID" value="TraesCS6D03G0066000"/>
</dbReference>
<dbReference type="PANTHER" id="PTHR35828">
    <property type="entry name" value="OS08G0203800 PROTEIN-RELATED"/>
    <property type="match status" value="1"/>
</dbReference>
<dbReference type="Proteomes" id="UP000019116">
    <property type="component" value="Chromosome 6D"/>
</dbReference>
<dbReference type="OrthoDB" id="620691at2759"/>
<gene>
    <name evidence="2" type="primary">LOC123129257</name>
</gene>
<dbReference type="EnsemblPlants" id="TraesCS6D02G032700.1">
    <property type="protein sequence ID" value="TraesCS6D02G032700.1"/>
    <property type="gene ID" value="TraesCS6D02G032700"/>
</dbReference>
<keyword evidence="3" id="KW-1185">Reference proteome</keyword>
<accession>A0A3B6Q990</accession>
<dbReference type="OMA" id="PKGFPHH"/>
<dbReference type="AlphaFoldDB" id="A0A3B6Q990"/>
<dbReference type="InterPro" id="IPR056016">
    <property type="entry name" value="DUF7595"/>
</dbReference>
<reference evidence="2" key="1">
    <citation type="submission" date="2018-08" db="EMBL/GenBank/DDBJ databases">
        <authorList>
            <person name="Rossello M."/>
        </authorList>
    </citation>
    <scope>NUCLEOTIDE SEQUENCE [LARGE SCALE GENOMIC DNA]</scope>
    <source>
        <strain evidence="2">cv. Chinese Spring</strain>
    </source>
</reference>
<evidence type="ECO:0000259" key="1">
    <source>
        <dbReference type="Pfam" id="PF24523"/>
    </source>
</evidence>
<dbReference type="Gramene" id="TraesCS6D02G032700.1">
    <property type="protein sequence ID" value="TraesCS6D02G032700.1"/>
    <property type="gene ID" value="TraesCS6D02G032700"/>
</dbReference>
<dbReference type="Pfam" id="PF24523">
    <property type="entry name" value="DUF7595"/>
    <property type="match status" value="1"/>
</dbReference>
<reference evidence="2" key="2">
    <citation type="submission" date="2018-10" db="UniProtKB">
        <authorList>
            <consortium name="EnsemblPlants"/>
        </authorList>
    </citation>
    <scope>IDENTIFICATION</scope>
</reference>
<feature type="domain" description="DUF7595" evidence="1">
    <location>
        <begin position="113"/>
        <end position="353"/>
    </location>
</feature>
<protein>
    <recommendedName>
        <fullName evidence="1">DUF7595 domain-containing protein</fullName>
    </recommendedName>
</protein>
<name>A0A3B6Q990_WHEAT</name>
<organism evidence="2">
    <name type="scientific">Triticum aestivum</name>
    <name type="common">Wheat</name>
    <dbReference type="NCBI Taxonomy" id="4565"/>
    <lineage>
        <taxon>Eukaryota</taxon>
        <taxon>Viridiplantae</taxon>
        <taxon>Streptophyta</taxon>
        <taxon>Embryophyta</taxon>
        <taxon>Tracheophyta</taxon>
        <taxon>Spermatophyta</taxon>
        <taxon>Magnoliopsida</taxon>
        <taxon>Liliopsida</taxon>
        <taxon>Poales</taxon>
        <taxon>Poaceae</taxon>
        <taxon>BOP clade</taxon>
        <taxon>Pooideae</taxon>
        <taxon>Triticodae</taxon>
        <taxon>Triticeae</taxon>
        <taxon>Triticinae</taxon>
        <taxon>Triticum</taxon>
    </lineage>
</organism>
<dbReference type="PANTHER" id="PTHR35828:SF51">
    <property type="entry name" value="F-BOX DOMAIN-CONTAINING PROTEIN"/>
    <property type="match status" value="1"/>
</dbReference>
<proteinExistence type="predicted"/>
<evidence type="ECO:0000313" key="2">
    <source>
        <dbReference type="EnsemblPlants" id="TraesCS6D02G032700.1"/>
    </source>
</evidence>
<evidence type="ECO:0000313" key="3">
    <source>
        <dbReference type="Proteomes" id="UP000019116"/>
    </source>
</evidence>
<dbReference type="Gramene" id="TraesRN6D0100072100.1">
    <property type="protein sequence ID" value="TraesRN6D0100072100.1"/>
    <property type="gene ID" value="TraesRN6D0100072100"/>
</dbReference>
<sequence>MAGGGAKSRTQAARRRRQKAAAALVDIAARTDPATLVRCAATCVDMRCRVKEYISLHGPLRLQQVDRFVLPLLRGNLIYQSHGWPKPEEELFLVDTSAPDATKLRTASRGGFPLSSRDGLVLARVGLVQELRVCDPATGRSLTLPSQQAFPRTWGNLVLLVRGDDKGATSVCRHFQVVKAYLEMSQYGGNLQLQTFSSEHGVWGLYTNNYLPNLFGNHLQQSLGKALVTGGTVHWLCQTDTGSYVLKLRVRAAKVMVRMLPKGFPHHERHKLLATSSAGRDVLMLVAEEDKISAWAQSKHTGKWQQRPHVVINMTEKILRFLDKAGGSCIPPTNPVQLKLIGFGETSGTVLIDTCRGFFWLDLQSIMEIVRWFLDHRIPYTTHNIPYEMSLTAWVSTFNSTL</sequence>